<dbReference type="VEuPathDB" id="FungiDB:SCHCODRAFT_02664994"/>
<gene>
    <name evidence="2" type="ORF">SCHCODRAFT_107501</name>
</gene>
<evidence type="ECO:0000256" key="1">
    <source>
        <dbReference type="SAM" id="MobiDB-lite"/>
    </source>
</evidence>
<feature type="region of interest" description="Disordered" evidence="1">
    <location>
        <begin position="25"/>
        <end position="82"/>
    </location>
</feature>
<feature type="compositionally biased region" description="Polar residues" evidence="1">
    <location>
        <begin position="30"/>
        <end position="44"/>
    </location>
</feature>
<dbReference type="Proteomes" id="UP000007431">
    <property type="component" value="Unassembled WGS sequence"/>
</dbReference>
<feature type="region of interest" description="Disordered" evidence="1">
    <location>
        <begin position="189"/>
        <end position="223"/>
    </location>
</feature>
<dbReference type="EMBL" id="GL377305">
    <property type="protein sequence ID" value="EFI97536.1"/>
    <property type="molecule type" value="Genomic_DNA"/>
</dbReference>
<dbReference type="InParanoid" id="D8Q2I7"/>
<dbReference type="STRING" id="578458.D8Q2I7"/>
<keyword evidence="3" id="KW-1185">Reference proteome</keyword>
<dbReference type="OrthoDB" id="3065446at2759"/>
<dbReference type="AlphaFoldDB" id="D8Q2I7"/>
<accession>D8Q2I7</accession>
<dbReference type="KEGG" id="scm:SCHCO_02664994"/>
<dbReference type="GeneID" id="9592852"/>
<reference evidence="2 3" key="1">
    <citation type="journal article" date="2010" name="Nat. Biotechnol.">
        <title>Genome sequence of the model mushroom Schizophyllum commune.</title>
        <authorList>
            <person name="Ohm R.A."/>
            <person name="de Jong J.F."/>
            <person name="Lugones L.G."/>
            <person name="Aerts A."/>
            <person name="Kothe E."/>
            <person name="Stajich J.E."/>
            <person name="de Vries R.P."/>
            <person name="Record E."/>
            <person name="Levasseur A."/>
            <person name="Baker S.E."/>
            <person name="Bartholomew K.A."/>
            <person name="Coutinho P.M."/>
            <person name="Erdmann S."/>
            <person name="Fowler T.J."/>
            <person name="Gathman A.C."/>
            <person name="Lombard V."/>
            <person name="Henrissat B."/>
            <person name="Knabe N."/>
            <person name="Kuees U."/>
            <person name="Lilly W.W."/>
            <person name="Lindquist E."/>
            <person name="Lucas S."/>
            <person name="Magnuson J.K."/>
            <person name="Piumi F."/>
            <person name="Raudaskoski M."/>
            <person name="Salamov A."/>
            <person name="Schmutz J."/>
            <person name="Schwarze F.W.M.R."/>
            <person name="vanKuyk P.A."/>
            <person name="Horton J.S."/>
            <person name="Grigoriev I.V."/>
            <person name="Woesten H.A.B."/>
        </authorList>
    </citation>
    <scope>NUCLEOTIDE SEQUENCE [LARGE SCALE GENOMIC DNA]</scope>
    <source>
        <strain evidence="3">H4-8 / FGSC 9210</strain>
    </source>
</reference>
<protein>
    <submittedName>
        <fullName evidence="2">Uncharacterized protein</fullName>
    </submittedName>
</protein>
<dbReference type="eggNOG" id="ENOG502SVSD">
    <property type="taxonomic scope" value="Eukaryota"/>
</dbReference>
<sequence>MPAHRTAEAALELALACTDLLPDVDVSTAHGKSSTEIPRQSLPQRSRPDSSEPSVETNHQRILPSSQAPPPRSSRRVSDRRLVRTSIGKDFGKVVGMVEESTEPQEWSLETTAWSSDPRLRHRCIDKSVIPTLPTSTPATFFEQRSSAPLADGVSARGARVFTQDLRPFASTGEHGEVVEGWDERLARADGAGQQHARKAEEATSVDASASGDHSTGEPPRMRRLARCRVEGGPPVPSDEPLIRMNEKRGHHETKEVLDRFDPLRRASSNTLEGPGIKRRRTKLIEKVVCIHTCGPHGHCPGHKLLPSGAPVNVLLSTRGGNHYSHLKTHLRVCNDPLCPGRGKDPADKNSFRPPTDLELAGRTTSAQDLPLWKISESSVPHRLKVLFIPDPVISNAGHHLDPDQGVLHVTIVNATPEEILALERVAPGTVAQDVPSELEADVAPTPGRDTRKVAYWEWAHLPIALQELYGREVDVVGMPYDPFFEAVMYPSEHPDVYAALQNYDIIIGGALLNEDFSNPKYRIRNNDDLCRYLAGTENLQKSTVIYPPPDELLYGGDKVVLTANLDAIARDMATARPLTETRKFTENRLEVVGVYKRGYSSRCDDVVIVRSDADAVMRPENVYKTPIRLVRRTAEKEQRMTPSTGFHIIDHDWLVQAYMRSLHDHRFGELRCYVIGGRVKRIVQTSPWKDEGLVRSIPSVLLRSRKLTPICSEVFNKGDVPIAEAWTRYTCASLTHADFREGQRELVEFVEDFVYRLIRLENDKLHRSTSSMWLFCRIDVGILPGTHTMHYFVNEVERGLATCLWGWHDWADTVMDINTIAELIPSYIAYVRASQ</sequence>
<dbReference type="HOGENOM" id="CLU_339853_0_0_1"/>
<dbReference type="RefSeq" id="XP_003032439.1">
    <property type="nucleotide sequence ID" value="XM_003032393.1"/>
</dbReference>
<proteinExistence type="predicted"/>
<name>D8Q2I7_SCHCM</name>
<evidence type="ECO:0000313" key="2">
    <source>
        <dbReference type="EMBL" id="EFI97536.1"/>
    </source>
</evidence>
<feature type="non-terminal residue" evidence="2">
    <location>
        <position position="836"/>
    </location>
</feature>
<evidence type="ECO:0000313" key="3">
    <source>
        <dbReference type="Proteomes" id="UP000007431"/>
    </source>
</evidence>
<organism evidence="3">
    <name type="scientific">Schizophyllum commune (strain H4-8 / FGSC 9210)</name>
    <name type="common">Split gill fungus</name>
    <dbReference type="NCBI Taxonomy" id="578458"/>
    <lineage>
        <taxon>Eukaryota</taxon>
        <taxon>Fungi</taxon>
        <taxon>Dikarya</taxon>
        <taxon>Basidiomycota</taxon>
        <taxon>Agaricomycotina</taxon>
        <taxon>Agaricomycetes</taxon>
        <taxon>Agaricomycetidae</taxon>
        <taxon>Agaricales</taxon>
        <taxon>Schizophyllaceae</taxon>
        <taxon>Schizophyllum</taxon>
    </lineage>
</organism>